<gene>
    <name evidence="1" type="ORF">IF1G_07925</name>
</gene>
<proteinExistence type="predicted"/>
<evidence type="ECO:0000313" key="1">
    <source>
        <dbReference type="EMBL" id="TQV93347.1"/>
    </source>
</evidence>
<dbReference type="AlphaFoldDB" id="A0A545UV57"/>
<protein>
    <submittedName>
        <fullName evidence="1">Uncharacterized protein</fullName>
    </submittedName>
</protein>
<keyword evidence="2" id="KW-1185">Reference proteome</keyword>
<organism evidence="1 2">
    <name type="scientific">Cordyceps javanica</name>
    <dbReference type="NCBI Taxonomy" id="43265"/>
    <lineage>
        <taxon>Eukaryota</taxon>
        <taxon>Fungi</taxon>
        <taxon>Dikarya</taxon>
        <taxon>Ascomycota</taxon>
        <taxon>Pezizomycotina</taxon>
        <taxon>Sordariomycetes</taxon>
        <taxon>Hypocreomycetidae</taxon>
        <taxon>Hypocreales</taxon>
        <taxon>Cordycipitaceae</taxon>
        <taxon>Cordyceps</taxon>
    </lineage>
</organism>
<dbReference type="EMBL" id="SPUK01000012">
    <property type="protein sequence ID" value="TQV93347.1"/>
    <property type="molecule type" value="Genomic_DNA"/>
</dbReference>
<evidence type="ECO:0000313" key="2">
    <source>
        <dbReference type="Proteomes" id="UP000315783"/>
    </source>
</evidence>
<sequence>MKRRRFLIQRSTVPSPYRPRSDALTSPPIIVRIITVLLLPTARLLIMSIRNTIIQGHLMSQAECWVVCLQEGGC</sequence>
<dbReference type="Proteomes" id="UP000315783">
    <property type="component" value="Unassembled WGS sequence"/>
</dbReference>
<comment type="caution">
    <text evidence="1">The sequence shown here is derived from an EMBL/GenBank/DDBJ whole genome shotgun (WGS) entry which is preliminary data.</text>
</comment>
<reference evidence="1 2" key="1">
    <citation type="journal article" date="2019" name="Appl. Microbiol. Biotechnol.">
        <title>Genome sequence of Isaria javanica and comparative genome analysis insights into family S53 peptidase evolution in fungal entomopathogens.</title>
        <authorList>
            <person name="Lin R."/>
            <person name="Zhang X."/>
            <person name="Xin B."/>
            <person name="Zou M."/>
            <person name="Gao Y."/>
            <person name="Qin F."/>
            <person name="Hu Q."/>
            <person name="Xie B."/>
            <person name="Cheng X."/>
        </authorList>
    </citation>
    <scope>NUCLEOTIDE SEQUENCE [LARGE SCALE GENOMIC DNA]</scope>
    <source>
        <strain evidence="1 2">IJ1G</strain>
    </source>
</reference>
<name>A0A545UV57_9HYPO</name>
<accession>A0A545UV57</accession>